<name>M1DBT5_SOLTU</name>
<reference evidence="2" key="2">
    <citation type="submission" date="2015-06" db="UniProtKB">
        <authorList>
            <consortium name="EnsemblPlants"/>
        </authorList>
    </citation>
    <scope>IDENTIFICATION</scope>
    <source>
        <strain evidence="2">DM1-3 516 R44</strain>
    </source>
</reference>
<proteinExistence type="predicted"/>
<dbReference type="Proteomes" id="UP000011115">
    <property type="component" value="Unassembled WGS sequence"/>
</dbReference>
<organism evidence="2 3">
    <name type="scientific">Solanum tuberosum</name>
    <name type="common">Potato</name>
    <dbReference type="NCBI Taxonomy" id="4113"/>
    <lineage>
        <taxon>Eukaryota</taxon>
        <taxon>Viridiplantae</taxon>
        <taxon>Streptophyta</taxon>
        <taxon>Embryophyta</taxon>
        <taxon>Tracheophyta</taxon>
        <taxon>Spermatophyta</taxon>
        <taxon>Magnoliopsida</taxon>
        <taxon>eudicotyledons</taxon>
        <taxon>Gunneridae</taxon>
        <taxon>Pentapetalae</taxon>
        <taxon>asterids</taxon>
        <taxon>lamiids</taxon>
        <taxon>Solanales</taxon>
        <taxon>Solanaceae</taxon>
        <taxon>Solanoideae</taxon>
        <taxon>Solaneae</taxon>
        <taxon>Solanum</taxon>
    </lineage>
</organism>
<dbReference type="EnsemblPlants" id="PGSC0003DMT400086460">
    <property type="protein sequence ID" value="PGSC0003DMT400086460"/>
    <property type="gene ID" value="PGSC0003DMG400036031"/>
</dbReference>
<dbReference type="AlphaFoldDB" id="M1DBT5"/>
<evidence type="ECO:0000313" key="3">
    <source>
        <dbReference type="Proteomes" id="UP000011115"/>
    </source>
</evidence>
<sequence length="127" mass="14316">MAAMAVGRWPVGGNDGDVNLNMNDKGAKIKRSNDGDRRMEVSRGEKEKKKMYGRRRQIGVMEEQMEKSTQVYDYDLCEGHGNNHTLSSSFAPIPGDHSIGGSALRFSMESQMAGGMKDYHWWYNHLS</sequence>
<dbReference type="HOGENOM" id="CLU_1974484_0_0_1"/>
<protein>
    <submittedName>
        <fullName evidence="2">Xyloglucan endotransglucosylase-hydrolase XTH6</fullName>
    </submittedName>
</protein>
<feature type="compositionally biased region" description="Basic and acidic residues" evidence="1">
    <location>
        <begin position="25"/>
        <end position="50"/>
    </location>
</feature>
<reference evidence="3" key="1">
    <citation type="journal article" date="2011" name="Nature">
        <title>Genome sequence and analysis of the tuber crop potato.</title>
        <authorList>
            <consortium name="The Potato Genome Sequencing Consortium"/>
        </authorList>
    </citation>
    <scope>NUCLEOTIDE SEQUENCE [LARGE SCALE GENOMIC DNA]</scope>
    <source>
        <strain evidence="3">cv. DM1-3 516 R44</strain>
    </source>
</reference>
<keyword evidence="3" id="KW-1185">Reference proteome</keyword>
<evidence type="ECO:0000256" key="1">
    <source>
        <dbReference type="SAM" id="MobiDB-lite"/>
    </source>
</evidence>
<dbReference type="PaxDb" id="4113-PGSC0003DMT400086460"/>
<accession>M1DBT5</accession>
<feature type="region of interest" description="Disordered" evidence="1">
    <location>
        <begin position="17"/>
        <end position="53"/>
    </location>
</feature>
<evidence type="ECO:0000313" key="2">
    <source>
        <dbReference type="EnsemblPlants" id="PGSC0003DMT400086460"/>
    </source>
</evidence>
<dbReference type="Gramene" id="PGSC0003DMT400086460">
    <property type="protein sequence ID" value="PGSC0003DMT400086460"/>
    <property type="gene ID" value="PGSC0003DMG400036031"/>
</dbReference>
<dbReference type="InParanoid" id="M1DBT5"/>